<evidence type="ECO:0000256" key="9">
    <source>
        <dbReference type="SAM" id="MobiDB-lite"/>
    </source>
</evidence>
<keyword evidence="2" id="KW-0479">Metal-binding</keyword>
<dbReference type="GO" id="GO:0046872">
    <property type="term" value="F:metal ion binding"/>
    <property type="evidence" value="ECO:0007669"/>
    <property type="project" value="UniProtKB-KW"/>
</dbReference>
<evidence type="ECO:0000256" key="7">
    <source>
        <dbReference type="ARBA" id="ARBA00048336"/>
    </source>
</evidence>
<comment type="catalytic activity">
    <reaction evidence="7 8">
        <text>O-phospho-L-threonyl-[protein] + H2O = L-threonyl-[protein] + phosphate</text>
        <dbReference type="Rhea" id="RHEA:47004"/>
        <dbReference type="Rhea" id="RHEA-COMP:11060"/>
        <dbReference type="Rhea" id="RHEA-COMP:11605"/>
        <dbReference type="ChEBI" id="CHEBI:15377"/>
        <dbReference type="ChEBI" id="CHEBI:30013"/>
        <dbReference type="ChEBI" id="CHEBI:43474"/>
        <dbReference type="ChEBI" id="CHEBI:61977"/>
        <dbReference type="EC" id="3.1.3.16"/>
    </reaction>
</comment>
<dbReference type="InterPro" id="IPR050341">
    <property type="entry name" value="PP1_catalytic_subunit"/>
</dbReference>
<dbReference type="GO" id="GO:0004722">
    <property type="term" value="F:protein serine/threonine phosphatase activity"/>
    <property type="evidence" value="ECO:0007669"/>
    <property type="project" value="UniProtKB-EC"/>
</dbReference>
<proteinExistence type="inferred from homology"/>
<feature type="domain" description="Serine/threonine specific protein phosphatases" evidence="10">
    <location>
        <begin position="174"/>
        <end position="179"/>
    </location>
</feature>
<dbReference type="GO" id="GO:0005737">
    <property type="term" value="C:cytoplasm"/>
    <property type="evidence" value="ECO:0007669"/>
    <property type="project" value="TreeGrafter"/>
</dbReference>
<evidence type="ECO:0000256" key="4">
    <source>
        <dbReference type="ARBA" id="ARBA00022912"/>
    </source>
</evidence>
<dbReference type="GO" id="GO:0005634">
    <property type="term" value="C:nucleus"/>
    <property type="evidence" value="ECO:0007669"/>
    <property type="project" value="TreeGrafter"/>
</dbReference>
<dbReference type="Proteomes" id="UP000179807">
    <property type="component" value="Unassembled WGS sequence"/>
</dbReference>
<evidence type="ECO:0000256" key="1">
    <source>
        <dbReference type="ARBA" id="ARBA00001936"/>
    </source>
</evidence>
<name>A0A1J4JT42_9EUKA</name>
<dbReference type="EMBL" id="MLAK01000955">
    <property type="protein sequence ID" value="OHT00437.1"/>
    <property type="molecule type" value="Genomic_DNA"/>
</dbReference>
<reference evidence="11" key="1">
    <citation type="submission" date="2016-10" db="EMBL/GenBank/DDBJ databases">
        <authorList>
            <person name="Benchimol M."/>
            <person name="Almeida L.G."/>
            <person name="Vasconcelos A.T."/>
            <person name="Perreira-Neves A."/>
            <person name="Rosa I.A."/>
            <person name="Tasca T."/>
            <person name="Bogo M.R."/>
            <person name="de Souza W."/>
        </authorList>
    </citation>
    <scope>NUCLEOTIDE SEQUENCE [LARGE SCALE GENOMIC DNA]</scope>
    <source>
        <strain evidence="11">K</strain>
    </source>
</reference>
<evidence type="ECO:0000256" key="8">
    <source>
        <dbReference type="RuleBase" id="RU004273"/>
    </source>
</evidence>
<sequence>MKFKILNYLNRIESKKMKANYPKYQQLYRYLTQYVGSNLDELLSGTVRPNIPKILIEDIDSICETAENIFRNEEILVRIPASAYIIGDLHGHFFDLIRILSFIGLPKIDSPSSPDTNFEHNNIKINDKINDNNHFTFGSIVFLGDLVDRGEFSTETVILAFLLKILFPERVFIIRGNHEFGYLCEQCGFVRELKSIYHNPVIVEKFYHAFSQMPLGALIDDKFLCIHGGIGPNWTSLSQIYNCIRPIYEFGNDGDDEILDSLLWSDPSTEIDYFEPSERGTGFLFGKNALIEFLEVNNLQAIIRGHQCVENGYRFSFDNRLVTVFGASNYCGGVKNKSAVLTINKNGTMDTHAFPALRYIRRHEVSFSEEVNINYFASFAPQRCKSRESAPSIKPFSNIGAYLSPRSISNNKPNLFNVLTSPHNRSLSPSTSASSSLSSTAISSPISLSLSSANHRSLSSTNSPTNVLYQKSSISPISICASSSQYSVNSSRIHFPPQTSPKSPTGDAQQTFSSQRNPISSIPPQNLTNMQNPQGESPLSPHSGRTPTKLNCTNAFNAFCSVNTFNGYNTKQPCVFKPKISTYLSSSFSNNDSLKVGIGSPAPRTSVKALAPPVGSSEVSHTSRRPY</sequence>
<evidence type="ECO:0000256" key="2">
    <source>
        <dbReference type="ARBA" id="ARBA00022723"/>
    </source>
</evidence>
<dbReference type="VEuPathDB" id="TrichDB:TRFO_32891"/>
<feature type="compositionally biased region" description="Polar residues" evidence="9">
    <location>
        <begin position="500"/>
        <end position="537"/>
    </location>
</feature>
<comment type="similarity">
    <text evidence="8">Belongs to the PPP phosphatase family.</text>
</comment>
<evidence type="ECO:0000256" key="6">
    <source>
        <dbReference type="ARBA" id="ARBA00047761"/>
    </source>
</evidence>
<feature type="region of interest" description="Disordered" evidence="9">
    <location>
        <begin position="602"/>
        <end position="627"/>
    </location>
</feature>
<protein>
    <recommendedName>
        <fullName evidence="8">Serine/threonine-protein phosphatase</fullName>
        <ecNumber evidence="8">3.1.3.16</ecNumber>
    </recommendedName>
</protein>
<evidence type="ECO:0000256" key="5">
    <source>
        <dbReference type="ARBA" id="ARBA00023211"/>
    </source>
</evidence>
<keyword evidence="12" id="KW-1185">Reference proteome</keyword>
<dbReference type="InterPro" id="IPR006186">
    <property type="entry name" value="Ser/Thr-sp_prot-phosphatase"/>
</dbReference>
<keyword evidence="4" id="KW-0904">Protein phosphatase</keyword>
<dbReference type="GeneID" id="94843455"/>
<dbReference type="InterPro" id="IPR029052">
    <property type="entry name" value="Metallo-depent_PP-like"/>
</dbReference>
<dbReference type="PANTHER" id="PTHR11668:SF300">
    <property type="entry name" value="SERINE_THREONINE-PROTEIN PHOSPHATASE"/>
    <property type="match status" value="1"/>
</dbReference>
<evidence type="ECO:0000259" key="10">
    <source>
        <dbReference type="PROSITE" id="PS00125"/>
    </source>
</evidence>
<dbReference type="InterPro" id="IPR004843">
    <property type="entry name" value="Calcineurin-like_PHP"/>
</dbReference>
<dbReference type="CDD" id="cd00144">
    <property type="entry name" value="MPP_PPP_family"/>
    <property type="match status" value="1"/>
</dbReference>
<keyword evidence="5" id="KW-0464">Manganese</keyword>
<evidence type="ECO:0000256" key="3">
    <source>
        <dbReference type="ARBA" id="ARBA00022801"/>
    </source>
</evidence>
<dbReference type="SUPFAM" id="SSF56300">
    <property type="entry name" value="Metallo-dependent phosphatases"/>
    <property type="match status" value="1"/>
</dbReference>
<comment type="caution">
    <text evidence="11">The sequence shown here is derived from an EMBL/GenBank/DDBJ whole genome shotgun (WGS) entry which is preliminary data.</text>
</comment>
<comment type="catalytic activity">
    <reaction evidence="6">
        <text>O-phospho-L-seryl-[protein] + H2O = L-seryl-[protein] + phosphate</text>
        <dbReference type="Rhea" id="RHEA:20629"/>
        <dbReference type="Rhea" id="RHEA-COMP:9863"/>
        <dbReference type="Rhea" id="RHEA-COMP:11604"/>
        <dbReference type="ChEBI" id="CHEBI:15377"/>
        <dbReference type="ChEBI" id="CHEBI:29999"/>
        <dbReference type="ChEBI" id="CHEBI:43474"/>
        <dbReference type="ChEBI" id="CHEBI:83421"/>
        <dbReference type="EC" id="3.1.3.16"/>
    </reaction>
</comment>
<accession>A0A1J4JT42</accession>
<dbReference type="SMART" id="SM00156">
    <property type="entry name" value="PP2Ac"/>
    <property type="match status" value="1"/>
</dbReference>
<feature type="region of interest" description="Disordered" evidence="9">
    <location>
        <begin position="490"/>
        <end position="546"/>
    </location>
</feature>
<evidence type="ECO:0000313" key="11">
    <source>
        <dbReference type="EMBL" id="OHT00437.1"/>
    </source>
</evidence>
<comment type="cofactor">
    <cofactor evidence="1">
        <name>Mn(2+)</name>
        <dbReference type="ChEBI" id="CHEBI:29035"/>
    </cofactor>
</comment>
<dbReference type="PROSITE" id="PS00125">
    <property type="entry name" value="SER_THR_PHOSPHATASE"/>
    <property type="match status" value="1"/>
</dbReference>
<keyword evidence="3 8" id="KW-0378">Hydrolase</keyword>
<dbReference type="PANTHER" id="PTHR11668">
    <property type="entry name" value="SERINE/THREONINE PROTEIN PHOSPHATASE"/>
    <property type="match status" value="1"/>
</dbReference>
<dbReference type="Pfam" id="PF00149">
    <property type="entry name" value="Metallophos"/>
    <property type="match status" value="1"/>
</dbReference>
<dbReference type="Gene3D" id="3.60.21.10">
    <property type="match status" value="1"/>
</dbReference>
<dbReference type="EC" id="3.1.3.16" evidence="8"/>
<dbReference type="RefSeq" id="XP_068353573.1">
    <property type="nucleotide sequence ID" value="XM_068508751.1"/>
</dbReference>
<gene>
    <name evidence="11" type="ORF">TRFO_32891</name>
</gene>
<dbReference type="AlphaFoldDB" id="A0A1J4JT42"/>
<dbReference type="OrthoDB" id="10267127at2759"/>
<evidence type="ECO:0000313" key="12">
    <source>
        <dbReference type="Proteomes" id="UP000179807"/>
    </source>
</evidence>
<organism evidence="11 12">
    <name type="scientific">Tritrichomonas foetus</name>
    <dbReference type="NCBI Taxonomy" id="1144522"/>
    <lineage>
        <taxon>Eukaryota</taxon>
        <taxon>Metamonada</taxon>
        <taxon>Parabasalia</taxon>
        <taxon>Tritrichomonadida</taxon>
        <taxon>Tritrichomonadidae</taxon>
        <taxon>Tritrichomonas</taxon>
    </lineage>
</organism>
<dbReference type="PRINTS" id="PR00114">
    <property type="entry name" value="STPHPHTASE"/>
</dbReference>